<organism evidence="1">
    <name type="scientific">Trypanosoma vivax (strain Y486)</name>
    <dbReference type="NCBI Taxonomy" id="1055687"/>
    <lineage>
        <taxon>Eukaryota</taxon>
        <taxon>Discoba</taxon>
        <taxon>Euglenozoa</taxon>
        <taxon>Kinetoplastea</taxon>
        <taxon>Metakinetoplastina</taxon>
        <taxon>Trypanosomatida</taxon>
        <taxon>Trypanosomatidae</taxon>
        <taxon>Trypanosoma</taxon>
        <taxon>Duttonella</taxon>
    </lineage>
</organism>
<dbReference type="EMBL" id="HE573027">
    <property type="protein sequence ID" value="CCC53832.1"/>
    <property type="molecule type" value="Genomic_DNA"/>
</dbReference>
<reference evidence="1" key="1">
    <citation type="journal article" date="2012" name="Proc. Natl. Acad. Sci. U.S.A.">
        <title>Antigenic diversity is generated by distinct evolutionary mechanisms in African trypanosome species.</title>
        <authorList>
            <person name="Jackson A.P."/>
            <person name="Berry A."/>
            <person name="Aslett M."/>
            <person name="Allison H.C."/>
            <person name="Burton P."/>
            <person name="Vavrova-Anderson J."/>
            <person name="Brown R."/>
            <person name="Browne H."/>
            <person name="Corton N."/>
            <person name="Hauser H."/>
            <person name="Gamble J."/>
            <person name="Gilderthorp R."/>
            <person name="Marcello L."/>
            <person name="McQuillan J."/>
            <person name="Otto T.D."/>
            <person name="Quail M.A."/>
            <person name="Sanders M.J."/>
            <person name="van Tonder A."/>
            <person name="Ginger M.L."/>
            <person name="Field M.C."/>
            <person name="Barry J.D."/>
            <person name="Hertz-Fowler C."/>
            <person name="Berriman M."/>
        </authorList>
    </citation>
    <scope>NUCLEOTIDE SEQUENCE</scope>
    <source>
        <strain evidence="1">Y486</strain>
    </source>
</reference>
<name>G0UDC1_TRYVY</name>
<gene>
    <name evidence="1" type="ORF">TVY486_1113160</name>
</gene>
<dbReference type="VEuPathDB" id="TriTrypDB:TvY486_1113160"/>
<evidence type="ECO:0000313" key="1">
    <source>
        <dbReference type="EMBL" id="CCC53832.1"/>
    </source>
</evidence>
<dbReference type="AlphaFoldDB" id="G0UDC1"/>
<accession>G0UDC1</accession>
<sequence>MFNVLVFVRKIRVCLLPIDWSIHQVRLFFVVARAHTASFSLVDFQCLRGVIDILQQYNEVRTTKNNNNNRVTIEVDRKQQCESSFLAAIFCCCLFLKKKEEKEHGNQSVV</sequence>
<protein>
    <submittedName>
        <fullName evidence="1">Uncharacterized protein</fullName>
    </submittedName>
</protein>
<proteinExistence type="predicted"/>